<proteinExistence type="predicted"/>
<dbReference type="InterPro" id="IPR013785">
    <property type="entry name" value="Aldolase_TIM"/>
</dbReference>
<dbReference type="EMBL" id="LT629792">
    <property type="protein sequence ID" value="SDT91937.1"/>
    <property type="molecule type" value="Genomic_DNA"/>
</dbReference>
<keyword evidence="4" id="KW-1185">Reference proteome</keyword>
<organism evidence="3 4">
    <name type="scientific">Schaalia radingae</name>
    <dbReference type="NCBI Taxonomy" id="131110"/>
    <lineage>
        <taxon>Bacteria</taxon>
        <taxon>Bacillati</taxon>
        <taxon>Actinomycetota</taxon>
        <taxon>Actinomycetes</taxon>
        <taxon>Actinomycetales</taxon>
        <taxon>Actinomycetaceae</taxon>
        <taxon>Schaalia</taxon>
    </lineage>
</organism>
<dbReference type="SUPFAM" id="SSF51569">
    <property type="entry name" value="Aldolase"/>
    <property type="match status" value="1"/>
</dbReference>
<accession>A0ABY0V6V7</accession>
<evidence type="ECO:0000259" key="2">
    <source>
        <dbReference type="Pfam" id="PF22649"/>
    </source>
</evidence>
<dbReference type="Pfam" id="PF22649">
    <property type="entry name" value="Cgl0159"/>
    <property type="match status" value="1"/>
</dbReference>
<evidence type="ECO:0000256" key="1">
    <source>
        <dbReference type="SAM" id="MobiDB-lite"/>
    </source>
</evidence>
<dbReference type="Proteomes" id="UP000198976">
    <property type="component" value="Chromosome I"/>
</dbReference>
<gene>
    <name evidence="3" type="ORF">SAMN04489714_0893</name>
</gene>
<feature type="domain" description="Cgl0159-like" evidence="2">
    <location>
        <begin position="69"/>
        <end position="319"/>
    </location>
</feature>
<dbReference type="InterPro" id="IPR054574">
    <property type="entry name" value="Cgl0159_dom"/>
</dbReference>
<name>A0ABY0V6V7_9ACTO</name>
<evidence type="ECO:0000313" key="4">
    <source>
        <dbReference type="Proteomes" id="UP000198976"/>
    </source>
</evidence>
<protein>
    <recommendedName>
        <fullName evidence="2">Cgl0159-like domain-containing protein</fullName>
    </recommendedName>
</protein>
<dbReference type="Gene3D" id="3.20.20.70">
    <property type="entry name" value="Aldolase class I"/>
    <property type="match status" value="1"/>
</dbReference>
<evidence type="ECO:0000313" key="3">
    <source>
        <dbReference type="EMBL" id="SDT91937.1"/>
    </source>
</evidence>
<sequence length="322" mass="34794">MSVVKNQEPDGHNAGPTDPGGVTVSNRARRTMREEMVAIREIPEIRMYEPQRIAQALESRKPGELKKGDKLMIIACDHPARGALGAGSDDMAMASRIDVLERCVEALSRPGVNGFLGTADMIEDLTLLGALDGKLVYGSMNRVGLRGSKFEMDDQFNCYDPDGIEKARLDGGKTLTRICLEDPATANTLKATADAINAMSDRGLVTMIEPFMSKWVDGSVVNDLTPDAVIKSMAIASGLGRTSAYTWLKLPCVDDMERVMEAATLPSLILGGEVSKDADVTLEKWHVALQQPNVFGLVIGRSLLFPTDGDVTKAVDNTVELL</sequence>
<reference evidence="3 4" key="1">
    <citation type="submission" date="2016-10" db="EMBL/GenBank/DDBJ databases">
        <authorList>
            <person name="Varghese N."/>
            <person name="Submissions S."/>
        </authorList>
    </citation>
    <scope>NUCLEOTIDE SEQUENCE [LARGE SCALE GENOMIC DNA]</scope>
    <source>
        <strain evidence="3 4">DSM 9169</strain>
    </source>
</reference>
<feature type="region of interest" description="Disordered" evidence="1">
    <location>
        <begin position="1"/>
        <end position="28"/>
    </location>
</feature>